<proteinExistence type="inferred from homology"/>
<evidence type="ECO:0000256" key="6">
    <source>
        <dbReference type="ARBA" id="ARBA00022692"/>
    </source>
</evidence>
<dbReference type="InterPro" id="IPR054765">
    <property type="entry name" value="SLBB_dom"/>
</dbReference>
<evidence type="ECO:0000256" key="11">
    <source>
        <dbReference type="ARBA" id="ARBA00023136"/>
    </source>
</evidence>
<keyword evidence="6" id="KW-0812">Transmembrane</keyword>
<feature type="domain" description="Soluble ligand binding" evidence="16">
    <location>
        <begin position="196"/>
        <end position="245"/>
    </location>
</feature>
<protein>
    <submittedName>
        <fullName evidence="18">SLBB domain-containing protein</fullName>
    </submittedName>
</protein>
<feature type="domain" description="Soluble ligand binding" evidence="16">
    <location>
        <begin position="813"/>
        <end position="864"/>
    </location>
</feature>
<evidence type="ECO:0000313" key="18">
    <source>
        <dbReference type="EMBL" id="WRP14873.1"/>
    </source>
</evidence>
<accession>A0ABZ1BQG2</accession>
<feature type="domain" description="Soluble ligand binding" evidence="16">
    <location>
        <begin position="644"/>
        <end position="691"/>
    </location>
</feature>
<sequence length="919" mass="95858">MNPSRAAVWAVLLCLLLGAWGAAGWAQSAQPYRLGPGDVLEISVWGQPDLRAVVEVRPDGYVSFPLAGDVLAEGVSPAELAQSITERLEGYIRSPQVTVIVQRFRTIRVQALGAVRQPGTYALPPGATVTQLLGAAAGLTEEADPSGAVLSRRTASGAIQQHPVDVEGLLDGRVGEVWALQDGDVLFVPRGRPALVIGEVRQPGAYMVRPGMRVLDLLAAAGGLTPQAAGEAATLTRATPDGRQEVLPLDLPELLRRPDSAHNVAVRAGDLLVVPTAGHLAVLGEVRRPGTVRHRSGMTVSEALAEAGGPTDEADLHRVWLVRGGADGLVGEGGRAELDLAGLHGAGEGRQAPSDPAAVAAPRLAVQPGDILVVPRAQRDVVVLGAVARPGTYPLRSGARLLDALAAAGGVVHERAGEELTVRRQGRSEPLRVSVRQLVEQGDPAAVNVALEPGDVIFVPEVERQVAVVGEVLRPGSVPYRAGMTVADVLAQVGGLTERADPARASIHRLSGTGESQPLPVDLRAMAGAEGWSQAAVSVAVQPGDILVVPRAQRDVVVLGAVVRPGTYPLRSGARLLDALAAAGGVVHERAGEELTVRRQDRSEPLRVSVRQLVEQGDPAVNVTLEPGDVIFVPEVERQVLALGALLSPGAFPYREGLRVLDLLARAGGPRPDADERAAVLNRAGGESVAIDLALLQRQPRSELNVALAPGDVLFVPPSRQVLVLGEVGRPGAYSVPAGARVTDVLALAGGVRPDAGVTTLILTRRSGADGADGAVLRLDYARLVEGADAALNVEVEGGDVLYVPEGRRHVLVLGQVQRPGLYAIPTPGPVRLLDVLALAGGPTRRAVLDAVGILRPDGQSTTVTTGRGSTLFQGRAADNPVIEPGDVVYVPETRWPDWSQILGVLEGIYLFQQIVGGS</sequence>
<gene>
    <name evidence="18" type="ORF">VLY81_01490</name>
</gene>
<dbReference type="Gene3D" id="3.30.1950.10">
    <property type="entry name" value="wza like domain"/>
    <property type="match status" value="1"/>
</dbReference>
<dbReference type="Pfam" id="PF22461">
    <property type="entry name" value="SLBB_2"/>
    <property type="match status" value="2"/>
</dbReference>
<reference evidence="19" key="1">
    <citation type="submission" date="2023-12" db="EMBL/GenBank/DDBJ databases">
        <title>Novel isolates from deep terrestrial aquifers shed light on the physiology and ecology of the class Limnochordia.</title>
        <authorList>
            <person name="Karnachuk O.V."/>
            <person name="Lukina A.P."/>
            <person name="Avakyan M.R."/>
            <person name="Kadnikov V."/>
            <person name="Begmatov S."/>
            <person name="Beletsky A.V."/>
            <person name="Mardanov A.V."/>
            <person name="Ravin N.V."/>
        </authorList>
    </citation>
    <scope>NUCLEOTIDE SEQUENCE [LARGE SCALE GENOMIC DNA]</scope>
    <source>
        <strain evidence="19">LN</strain>
    </source>
</reference>
<evidence type="ECO:0000256" key="14">
    <source>
        <dbReference type="ARBA" id="ARBA00023288"/>
    </source>
</evidence>
<evidence type="ECO:0000256" key="2">
    <source>
        <dbReference type="ARBA" id="ARBA00009450"/>
    </source>
</evidence>
<evidence type="ECO:0000256" key="7">
    <source>
        <dbReference type="ARBA" id="ARBA00022729"/>
    </source>
</evidence>
<dbReference type="Gene3D" id="3.10.560.10">
    <property type="entry name" value="Outer membrane lipoprotein wza domain like"/>
    <property type="match status" value="8"/>
</dbReference>
<organism evidence="18 19">
    <name type="scientific">Geochorda subterranea</name>
    <dbReference type="NCBI Taxonomy" id="3109564"/>
    <lineage>
        <taxon>Bacteria</taxon>
        <taxon>Bacillati</taxon>
        <taxon>Bacillota</taxon>
        <taxon>Limnochordia</taxon>
        <taxon>Limnochordales</taxon>
        <taxon>Geochordaceae</taxon>
        <taxon>Geochorda</taxon>
    </lineage>
</organism>
<dbReference type="InterPro" id="IPR003715">
    <property type="entry name" value="Poly_export_N"/>
</dbReference>
<dbReference type="PANTHER" id="PTHR33619:SF3">
    <property type="entry name" value="POLYSACCHARIDE EXPORT PROTEIN GFCE-RELATED"/>
    <property type="match status" value="1"/>
</dbReference>
<keyword evidence="7" id="KW-0732">Signal</keyword>
<keyword evidence="13" id="KW-0998">Cell outer membrane</keyword>
<evidence type="ECO:0000259" key="16">
    <source>
        <dbReference type="Pfam" id="PF10531"/>
    </source>
</evidence>
<evidence type="ECO:0000256" key="1">
    <source>
        <dbReference type="ARBA" id="ARBA00004571"/>
    </source>
</evidence>
<dbReference type="Proteomes" id="UP001333102">
    <property type="component" value="Chromosome"/>
</dbReference>
<dbReference type="RefSeq" id="WP_324669260.1">
    <property type="nucleotide sequence ID" value="NZ_CP141614.1"/>
</dbReference>
<dbReference type="Pfam" id="PF02563">
    <property type="entry name" value="Poly_export"/>
    <property type="match status" value="1"/>
</dbReference>
<keyword evidence="10" id="KW-0626">Porin</keyword>
<evidence type="ECO:0000256" key="3">
    <source>
        <dbReference type="ARBA" id="ARBA00022448"/>
    </source>
</evidence>
<keyword evidence="5" id="KW-0762">Sugar transport</keyword>
<evidence type="ECO:0000256" key="13">
    <source>
        <dbReference type="ARBA" id="ARBA00023237"/>
    </source>
</evidence>
<keyword evidence="4" id="KW-1134">Transmembrane beta strand</keyword>
<evidence type="ECO:0000313" key="19">
    <source>
        <dbReference type="Proteomes" id="UP001333102"/>
    </source>
</evidence>
<dbReference type="InterPro" id="IPR019554">
    <property type="entry name" value="Soluble_ligand-bd"/>
</dbReference>
<feature type="domain" description="Soluble ligand binding" evidence="16">
    <location>
        <begin position="466"/>
        <end position="516"/>
    </location>
</feature>
<dbReference type="InterPro" id="IPR049712">
    <property type="entry name" value="Poly_export"/>
</dbReference>
<keyword evidence="9" id="KW-0406">Ion transport</keyword>
<feature type="domain" description="Soluble ligand binding" evidence="16">
    <location>
        <begin position="109"/>
        <end position="158"/>
    </location>
</feature>
<feature type="domain" description="SLBB" evidence="17">
    <location>
        <begin position="556"/>
        <end position="633"/>
    </location>
</feature>
<dbReference type="Pfam" id="PF10531">
    <property type="entry name" value="SLBB"/>
    <property type="match status" value="7"/>
</dbReference>
<keyword evidence="12" id="KW-0564">Palmitate</keyword>
<evidence type="ECO:0000256" key="8">
    <source>
        <dbReference type="ARBA" id="ARBA00023047"/>
    </source>
</evidence>
<evidence type="ECO:0000259" key="17">
    <source>
        <dbReference type="Pfam" id="PF22461"/>
    </source>
</evidence>
<feature type="domain" description="SLBB" evidence="17">
    <location>
        <begin position="381"/>
        <end position="459"/>
    </location>
</feature>
<evidence type="ECO:0000256" key="9">
    <source>
        <dbReference type="ARBA" id="ARBA00023065"/>
    </source>
</evidence>
<keyword evidence="3" id="KW-0813">Transport</keyword>
<dbReference type="EMBL" id="CP141614">
    <property type="protein sequence ID" value="WRP14873.1"/>
    <property type="molecule type" value="Genomic_DNA"/>
</dbReference>
<evidence type="ECO:0000256" key="12">
    <source>
        <dbReference type="ARBA" id="ARBA00023139"/>
    </source>
</evidence>
<evidence type="ECO:0000256" key="5">
    <source>
        <dbReference type="ARBA" id="ARBA00022597"/>
    </source>
</evidence>
<feature type="domain" description="Soluble ligand binding" evidence="16">
    <location>
        <begin position="722"/>
        <end position="770"/>
    </location>
</feature>
<keyword evidence="8" id="KW-0625">Polysaccharide transport</keyword>
<comment type="subcellular location">
    <subcellularLocation>
        <location evidence="1">Cell outer membrane</location>
        <topology evidence="1">Multi-pass membrane protein</topology>
    </subcellularLocation>
</comment>
<feature type="domain" description="Soluble ligand binding" evidence="16">
    <location>
        <begin position="282"/>
        <end position="328"/>
    </location>
</feature>
<evidence type="ECO:0000256" key="10">
    <source>
        <dbReference type="ARBA" id="ARBA00023114"/>
    </source>
</evidence>
<evidence type="ECO:0000259" key="15">
    <source>
        <dbReference type="Pfam" id="PF02563"/>
    </source>
</evidence>
<keyword evidence="14" id="KW-0449">Lipoprotein</keyword>
<comment type="similarity">
    <text evidence="2">Belongs to the BexD/CtrA/VexA family.</text>
</comment>
<feature type="domain" description="Polysaccharide export protein N-terminal" evidence="15">
    <location>
        <begin position="27"/>
        <end position="101"/>
    </location>
</feature>
<keyword evidence="11" id="KW-0472">Membrane</keyword>
<name>A0ABZ1BQG2_9FIRM</name>
<keyword evidence="19" id="KW-1185">Reference proteome</keyword>
<evidence type="ECO:0000256" key="4">
    <source>
        <dbReference type="ARBA" id="ARBA00022452"/>
    </source>
</evidence>
<dbReference type="PANTHER" id="PTHR33619">
    <property type="entry name" value="POLYSACCHARIDE EXPORT PROTEIN GFCE-RELATED"/>
    <property type="match status" value="1"/>
</dbReference>